<dbReference type="SUPFAM" id="SSF53474">
    <property type="entry name" value="alpha/beta-Hydrolases"/>
    <property type="match status" value="1"/>
</dbReference>
<name>A0A4P7P0G9_9GAMM</name>
<keyword evidence="2" id="KW-1185">Reference proteome</keyword>
<dbReference type="Pfam" id="PF05728">
    <property type="entry name" value="UPF0227"/>
    <property type="match status" value="1"/>
</dbReference>
<dbReference type="Gene3D" id="3.40.50.1820">
    <property type="entry name" value="alpha/beta hydrolase"/>
    <property type="match status" value="1"/>
</dbReference>
<dbReference type="RefSeq" id="WP_135795909.1">
    <property type="nucleotide sequence ID" value="NZ_CP032096.1"/>
</dbReference>
<evidence type="ECO:0000313" key="1">
    <source>
        <dbReference type="EMBL" id="QBZ83275.1"/>
    </source>
</evidence>
<accession>A0A4P7P0G9</accession>
<reference evidence="1 2" key="1">
    <citation type="submission" date="2018-08" db="EMBL/GenBank/DDBJ databases">
        <title>Horizontal acquisition of hydrogen conversion ability and other habitat adaptations in Hydrogenovibrio crunogenus strains.</title>
        <authorList>
            <person name="Gonnella G."/>
            <person name="Adam N."/>
            <person name="Perner M."/>
        </authorList>
    </citation>
    <scope>NUCLEOTIDE SEQUENCE [LARGE SCALE GENOMIC DNA]</scope>
    <source>
        <strain evidence="1 2">SP-41</strain>
    </source>
</reference>
<gene>
    <name evidence="1" type="ORF">GHNINEIG_01327</name>
</gene>
<evidence type="ECO:0000313" key="2">
    <source>
        <dbReference type="Proteomes" id="UP000296201"/>
    </source>
</evidence>
<dbReference type="OrthoDB" id="6469735at2"/>
<dbReference type="InterPro" id="IPR029058">
    <property type="entry name" value="AB_hydrolase_fold"/>
</dbReference>
<dbReference type="PANTHER" id="PTHR35602">
    <property type="entry name" value="ESTERASE YQIA-RELATED"/>
    <property type="match status" value="1"/>
</dbReference>
<dbReference type="PANTHER" id="PTHR35602:SF3">
    <property type="entry name" value="ESTERASE YQIA"/>
    <property type="match status" value="1"/>
</dbReference>
<dbReference type="EMBL" id="CP032096">
    <property type="protein sequence ID" value="QBZ83275.1"/>
    <property type="molecule type" value="Genomic_DNA"/>
</dbReference>
<organism evidence="1 2">
    <name type="scientific">Hydrogenovibrio crunogenus</name>
    <dbReference type="NCBI Taxonomy" id="39765"/>
    <lineage>
        <taxon>Bacteria</taxon>
        <taxon>Pseudomonadati</taxon>
        <taxon>Pseudomonadota</taxon>
        <taxon>Gammaproteobacteria</taxon>
        <taxon>Thiotrichales</taxon>
        <taxon>Piscirickettsiaceae</taxon>
        <taxon>Hydrogenovibrio</taxon>
    </lineage>
</organism>
<sequence>MILYLHGFLSSGNSYKGQWVKAHFNALGTEVLTPTYPIDFPEHSVAFIESIIQESILPHVESNPDQAWCIFGSSMGGFYGQYLAQKYQVPLVMINPALDPVPLLEPYSGSHVNEATGESFKIDSPYLKALKSFYRAPDTSIDSLVLLDEKDEVIPFQIAQQQYQSIGKVLVFKEGNHAFQHLEPAWPEMRSFVAKNKCL</sequence>
<protein>
    <submittedName>
        <fullName evidence="1">Esterase</fullName>
    </submittedName>
</protein>
<dbReference type="InterPro" id="IPR008886">
    <property type="entry name" value="UPF0227/Esterase_YqiA"/>
</dbReference>
<dbReference type="Proteomes" id="UP000296201">
    <property type="component" value="Chromosome"/>
</dbReference>
<proteinExistence type="predicted"/>
<dbReference type="AlphaFoldDB" id="A0A4P7P0G9"/>